<dbReference type="EMBL" id="JNBS01004279">
    <property type="protein sequence ID" value="OQR83694.1"/>
    <property type="molecule type" value="Genomic_DNA"/>
</dbReference>
<gene>
    <name evidence="1" type="ORF">THRCLA_23132</name>
</gene>
<dbReference type="Proteomes" id="UP000243217">
    <property type="component" value="Unassembled WGS sequence"/>
</dbReference>
<sequence>MSNIEKPTCLYTYKPCTNPRSVKRNGSLHCFCDHHRRKANAIQKAHAAKKRIQQNISNGPRRMIADQLAVPAAAMQPIMRSPTVASSVPSFDAADLRFLHEWLVKTNALDEIDTNDGGDSEGSDLTAEDYKVLNELF</sequence>
<keyword evidence="2" id="KW-1185">Reference proteome</keyword>
<evidence type="ECO:0000313" key="1">
    <source>
        <dbReference type="EMBL" id="OQR83694.1"/>
    </source>
</evidence>
<evidence type="ECO:0000313" key="2">
    <source>
        <dbReference type="Proteomes" id="UP000243217"/>
    </source>
</evidence>
<dbReference type="AlphaFoldDB" id="A0A1V9YD77"/>
<reference evidence="1 2" key="1">
    <citation type="journal article" date="2014" name="Genome Biol. Evol.">
        <title>The secreted proteins of Achlya hypogyna and Thraustotheca clavata identify the ancestral oomycete secretome and reveal gene acquisitions by horizontal gene transfer.</title>
        <authorList>
            <person name="Misner I."/>
            <person name="Blouin N."/>
            <person name="Leonard G."/>
            <person name="Richards T.A."/>
            <person name="Lane C.E."/>
        </authorList>
    </citation>
    <scope>NUCLEOTIDE SEQUENCE [LARGE SCALE GENOMIC DNA]</scope>
    <source>
        <strain evidence="1 2">ATCC 34112</strain>
    </source>
</reference>
<comment type="caution">
    <text evidence="1">The sequence shown here is derived from an EMBL/GenBank/DDBJ whole genome shotgun (WGS) entry which is preliminary data.</text>
</comment>
<proteinExistence type="predicted"/>
<name>A0A1V9YD77_9STRA</name>
<accession>A0A1V9YD77</accession>
<protein>
    <submittedName>
        <fullName evidence="1">Uncharacterized protein</fullName>
    </submittedName>
</protein>
<dbReference type="OrthoDB" id="68969at2759"/>
<organism evidence="1 2">
    <name type="scientific">Thraustotheca clavata</name>
    <dbReference type="NCBI Taxonomy" id="74557"/>
    <lineage>
        <taxon>Eukaryota</taxon>
        <taxon>Sar</taxon>
        <taxon>Stramenopiles</taxon>
        <taxon>Oomycota</taxon>
        <taxon>Saprolegniomycetes</taxon>
        <taxon>Saprolegniales</taxon>
        <taxon>Achlyaceae</taxon>
        <taxon>Thraustotheca</taxon>
    </lineage>
</organism>